<dbReference type="AlphaFoldDB" id="X1MRI9"/>
<sequence>GYILESLNLKNDSYLNKLRSKMNNKYYILDPLLTITERHKNSWKCIANISPQEMINAVRT</sequence>
<comment type="caution">
    <text evidence="1">The sequence shown here is derived from an EMBL/GenBank/DDBJ whole genome shotgun (WGS) entry which is preliminary data.</text>
</comment>
<accession>X1MRI9</accession>
<protein>
    <submittedName>
        <fullName evidence="1">Uncharacterized protein</fullName>
    </submittedName>
</protein>
<reference evidence="1" key="1">
    <citation type="journal article" date="2014" name="Front. Microbiol.">
        <title>High frequency of phylogenetically diverse reductive dehalogenase-homologous genes in deep subseafloor sedimentary metagenomes.</title>
        <authorList>
            <person name="Kawai M."/>
            <person name="Futagami T."/>
            <person name="Toyoda A."/>
            <person name="Takaki Y."/>
            <person name="Nishi S."/>
            <person name="Hori S."/>
            <person name="Arai W."/>
            <person name="Tsubouchi T."/>
            <person name="Morono Y."/>
            <person name="Uchiyama I."/>
            <person name="Ito T."/>
            <person name="Fujiyama A."/>
            <person name="Inagaki F."/>
            <person name="Takami H."/>
        </authorList>
    </citation>
    <scope>NUCLEOTIDE SEQUENCE</scope>
    <source>
        <strain evidence="1">Expedition CK06-06</strain>
    </source>
</reference>
<feature type="non-terminal residue" evidence="1">
    <location>
        <position position="1"/>
    </location>
</feature>
<dbReference type="EMBL" id="BARV01010175">
    <property type="protein sequence ID" value="GAI08964.1"/>
    <property type="molecule type" value="Genomic_DNA"/>
</dbReference>
<name>X1MRI9_9ZZZZ</name>
<proteinExistence type="predicted"/>
<evidence type="ECO:0000313" key="1">
    <source>
        <dbReference type="EMBL" id="GAI08964.1"/>
    </source>
</evidence>
<gene>
    <name evidence="1" type="ORF">S06H3_19797</name>
</gene>
<organism evidence="1">
    <name type="scientific">marine sediment metagenome</name>
    <dbReference type="NCBI Taxonomy" id="412755"/>
    <lineage>
        <taxon>unclassified sequences</taxon>
        <taxon>metagenomes</taxon>
        <taxon>ecological metagenomes</taxon>
    </lineage>
</organism>